<evidence type="ECO:0000256" key="1">
    <source>
        <dbReference type="ARBA" id="ARBA00004496"/>
    </source>
</evidence>
<dbReference type="PROSITE" id="PS00552">
    <property type="entry name" value="HTH_MERR_1"/>
    <property type="match status" value="1"/>
</dbReference>
<keyword evidence="4" id="KW-0238">DNA-binding</keyword>
<dbReference type="PRINTS" id="PR00040">
    <property type="entry name" value="HTHMERR"/>
</dbReference>
<dbReference type="GO" id="GO:0003700">
    <property type="term" value="F:DNA-binding transcription factor activity"/>
    <property type="evidence" value="ECO:0007669"/>
    <property type="project" value="InterPro"/>
</dbReference>
<dbReference type="GO" id="GO:0005507">
    <property type="term" value="F:copper ion binding"/>
    <property type="evidence" value="ECO:0007669"/>
    <property type="project" value="InterPro"/>
</dbReference>
<feature type="domain" description="HTH merR-type" evidence="7">
    <location>
        <begin position="1"/>
        <end position="69"/>
    </location>
</feature>
<dbReference type="InterPro" id="IPR009061">
    <property type="entry name" value="DNA-bd_dom_put_sf"/>
</dbReference>
<comment type="subcellular location">
    <subcellularLocation>
        <location evidence="1">Cytoplasm</location>
    </subcellularLocation>
</comment>
<gene>
    <name evidence="8" type="ORF">BXT89_08355</name>
</gene>
<keyword evidence="9" id="KW-1185">Reference proteome</keyword>
<dbReference type="InterPro" id="IPR011789">
    <property type="entry name" value="CueR"/>
</dbReference>
<dbReference type="RefSeq" id="WP_083726609.1">
    <property type="nucleotide sequence ID" value="NZ_FOUD01000017.1"/>
</dbReference>
<reference evidence="8 9" key="1">
    <citation type="submission" date="2017-01" db="EMBL/GenBank/DDBJ databases">
        <title>Draft genome sequence of Pseudomonas pachastrellae type strain CCUG 46540T from a deep sea.</title>
        <authorList>
            <person name="Gomila M."/>
            <person name="Mulet M."/>
            <person name="Lalucat J."/>
            <person name="Garcia-Valdes E."/>
        </authorList>
    </citation>
    <scope>NUCLEOTIDE SEQUENCE [LARGE SCALE GENOMIC DNA]</scope>
    <source>
        <strain evidence="8 9">CCUG 46540</strain>
    </source>
</reference>
<evidence type="ECO:0000256" key="4">
    <source>
        <dbReference type="ARBA" id="ARBA00023125"/>
    </source>
</evidence>
<evidence type="ECO:0000256" key="6">
    <source>
        <dbReference type="SAM" id="Coils"/>
    </source>
</evidence>
<dbReference type="OrthoDB" id="9808480at2"/>
<dbReference type="AlphaFoldDB" id="A0A1S8DH14"/>
<organism evidence="8 9">
    <name type="scientific">Halopseudomonas pachastrellae</name>
    <dbReference type="NCBI Taxonomy" id="254161"/>
    <lineage>
        <taxon>Bacteria</taxon>
        <taxon>Pseudomonadati</taxon>
        <taxon>Pseudomonadota</taxon>
        <taxon>Gammaproteobacteria</taxon>
        <taxon>Pseudomonadales</taxon>
        <taxon>Pseudomonadaceae</taxon>
        <taxon>Halopseudomonas</taxon>
    </lineage>
</organism>
<dbReference type="EMBL" id="MUBC01000015">
    <property type="protein sequence ID" value="ONM44251.1"/>
    <property type="molecule type" value="Genomic_DNA"/>
</dbReference>
<evidence type="ECO:0000256" key="2">
    <source>
        <dbReference type="ARBA" id="ARBA00022490"/>
    </source>
</evidence>
<evidence type="ECO:0000259" key="7">
    <source>
        <dbReference type="PROSITE" id="PS50937"/>
    </source>
</evidence>
<sequence>MNISQAATASGLSPRMIRHYEKIGLLPAPPRSEGGYRQYGDSDLHTLGFIQRARRLGFSMEQIARLLQLWQDRSRSSAEVKALAGEHLKELEERIADLQAMHASLAQLADCCQGDHRPDCPIINSLASPC</sequence>
<evidence type="ECO:0000256" key="5">
    <source>
        <dbReference type="ARBA" id="ARBA00023163"/>
    </source>
</evidence>
<dbReference type="SUPFAM" id="SSF46955">
    <property type="entry name" value="Putative DNA-binding domain"/>
    <property type="match status" value="1"/>
</dbReference>
<proteinExistence type="predicted"/>
<dbReference type="Pfam" id="PF00376">
    <property type="entry name" value="MerR"/>
    <property type="match status" value="1"/>
</dbReference>
<dbReference type="Proteomes" id="UP000242847">
    <property type="component" value="Unassembled WGS sequence"/>
</dbReference>
<dbReference type="GO" id="GO:0045893">
    <property type="term" value="P:positive regulation of DNA-templated transcription"/>
    <property type="evidence" value="ECO:0007669"/>
    <property type="project" value="InterPro"/>
</dbReference>
<dbReference type="PANTHER" id="PTHR30204:SF94">
    <property type="entry name" value="HEAVY METAL-DEPENDENT TRANSCRIPTIONAL REGULATOR HI_0293-RELATED"/>
    <property type="match status" value="1"/>
</dbReference>
<dbReference type="Pfam" id="PF09278">
    <property type="entry name" value="MerR-DNA-bind"/>
    <property type="match status" value="1"/>
</dbReference>
<keyword evidence="3" id="KW-0805">Transcription regulation</keyword>
<accession>A0A1S8DH14</accession>
<evidence type="ECO:0000256" key="3">
    <source>
        <dbReference type="ARBA" id="ARBA00023015"/>
    </source>
</evidence>
<protein>
    <submittedName>
        <fullName evidence="8">Cu(I)-responsive transcriptional regulator</fullName>
    </submittedName>
</protein>
<dbReference type="PROSITE" id="PS50937">
    <property type="entry name" value="HTH_MERR_2"/>
    <property type="match status" value="1"/>
</dbReference>
<dbReference type="PANTHER" id="PTHR30204">
    <property type="entry name" value="REDOX-CYCLING DRUG-SENSING TRANSCRIPTIONAL ACTIVATOR SOXR"/>
    <property type="match status" value="1"/>
</dbReference>
<dbReference type="GO" id="GO:0003677">
    <property type="term" value="F:DNA binding"/>
    <property type="evidence" value="ECO:0007669"/>
    <property type="project" value="UniProtKB-KW"/>
</dbReference>
<dbReference type="Gene3D" id="1.10.1660.10">
    <property type="match status" value="1"/>
</dbReference>
<keyword evidence="6" id="KW-0175">Coiled coil</keyword>
<keyword evidence="2" id="KW-0963">Cytoplasm</keyword>
<dbReference type="CDD" id="cd01108">
    <property type="entry name" value="HTH_CueR"/>
    <property type="match status" value="1"/>
</dbReference>
<evidence type="ECO:0000313" key="8">
    <source>
        <dbReference type="EMBL" id="ONM44251.1"/>
    </source>
</evidence>
<dbReference type="NCBIfam" id="TIGR02044">
    <property type="entry name" value="CueR"/>
    <property type="match status" value="1"/>
</dbReference>
<dbReference type="GO" id="GO:0005737">
    <property type="term" value="C:cytoplasm"/>
    <property type="evidence" value="ECO:0007669"/>
    <property type="project" value="UniProtKB-SubCell"/>
</dbReference>
<feature type="coiled-coil region" evidence="6">
    <location>
        <begin position="81"/>
        <end position="108"/>
    </location>
</feature>
<dbReference type="InterPro" id="IPR000551">
    <property type="entry name" value="MerR-type_HTH_dom"/>
</dbReference>
<dbReference type="InterPro" id="IPR047057">
    <property type="entry name" value="MerR_fam"/>
</dbReference>
<evidence type="ECO:0000313" key="9">
    <source>
        <dbReference type="Proteomes" id="UP000242847"/>
    </source>
</evidence>
<comment type="caution">
    <text evidence="8">The sequence shown here is derived from an EMBL/GenBank/DDBJ whole genome shotgun (WGS) entry which is preliminary data.</text>
</comment>
<dbReference type="InterPro" id="IPR015358">
    <property type="entry name" value="Tscrpt_reg_MerR_DNA-bd"/>
</dbReference>
<dbReference type="STRING" id="254161.SAMN05216256_11741"/>
<name>A0A1S8DH14_9GAMM</name>
<dbReference type="SMART" id="SM00422">
    <property type="entry name" value="HTH_MERR"/>
    <property type="match status" value="1"/>
</dbReference>
<keyword evidence="5" id="KW-0804">Transcription</keyword>